<protein>
    <submittedName>
        <fullName evidence="2">Uncharacterized protein</fullName>
    </submittedName>
</protein>
<dbReference type="Proteomes" id="UP001597361">
    <property type="component" value="Unassembled WGS sequence"/>
</dbReference>
<accession>A0ABW4VTQ4</accession>
<evidence type="ECO:0000313" key="3">
    <source>
        <dbReference type="Proteomes" id="UP001597361"/>
    </source>
</evidence>
<keyword evidence="1" id="KW-0472">Membrane</keyword>
<feature type="transmembrane region" description="Helical" evidence="1">
    <location>
        <begin position="47"/>
        <end position="65"/>
    </location>
</feature>
<feature type="transmembrane region" description="Helical" evidence="1">
    <location>
        <begin position="71"/>
        <end position="94"/>
    </location>
</feature>
<name>A0ABW4VTQ4_9BACT</name>
<feature type="transmembrane region" description="Helical" evidence="1">
    <location>
        <begin position="6"/>
        <end position="27"/>
    </location>
</feature>
<evidence type="ECO:0000313" key="2">
    <source>
        <dbReference type="EMBL" id="MFD2037583.1"/>
    </source>
</evidence>
<reference evidence="3" key="1">
    <citation type="journal article" date="2019" name="Int. J. Syst. Evol. Microbiol.">
        <title>The Global Catalogue of Microorganisms (GCM) 10K type strain sequencing project: providing services to taxonomists for standard genome sequencing and annotation.</title>
        <authorList>
            <consortium name="The Broad Institute Genomics Platform"/>
            <consortium name="The Broad Institute Genome Sequencing Center for Infectious Disease"/>
            <person name="Wu L."/>
            <person name="Ma J."/>
        </authorList>
    </citation>
    <scope>NUCLEOTIDE SEQUENCE [LARGE SCALE GENOMIC DNA]</scope>
    <source>
        <strain evidence="3">CGMCC 1.15180</strain>
    </source>
</reference>
<keyword evidence="1" id="KW-0812">Transmembrane</keyword>
<dbReference type="RefSeq" id="WP_376889579.1">
    <property type="nucleotide sequence ID" value="NZ_JBHUHR010000050.1"/>
</dbReference>
<dbReference type="EMBL" id="JBHUHR010000050">
    <property type="protein sequence ID" value="MFD2037583.1"/>
    <property type="molecule type" value="Genomic_DNA"/>
</dbReference>
<gene>
    <name evidence="2" type="ORF">ACFSKL_22505</name>
</gene>
<organism evidence="2 3">
    <name type="scientific">Belliella marina</name>
    <dbReference type="NCBI Taxonomy" id="1644146"/>
    <lineage>
        <taxon>Bacteria</taxon>
        <taxon>Pseudomonadati</taxon>
        <taxon>Bacteroidota</taxon>
        <taxon>Cytophagia</taxon>
        <taxon>Cytophagales</taxon>
        <taxon>Cyclobacteriaceae</taxon>
        <taxon>Belliella</taxon>
    </lineage>
</organism>
<keyword evidence="1" id="KW-1133">Transmembrane helix</keyword>
<keyword evidence="3" id="KW-1185">Reference proteome</keyword>
<comment type="caution">
    <text evidence="2">The sequence shown here is derived from an EMBL/GenBank/DDBJ whole genome shotgun (WGS) entry which is preliminary data.</text>
</comment>
<sequence length="98" mass="10967">MTYGYTILGMVVSILIATYAWLMYVFIASAGKTPMKRWHGQITNSGIYSIPVSGVVAAILTYLFFRQNFSSFGYLAVLLPAAVLGMYLAFLFYLEKSR</sequence>
<evidence type="ECO:0000256" key="1">
    <source>
        <dbReference type="SAM" id="Phobius"/>
    </source>
</evidence>
<proteinExistence type="predicted"/>